<dbReference type="SUPFAM" id="SSF55729">
    <property type="entry name" value="Acyl-CoA N-acyltransferases (Nat)"/>
    <property type="match status" value="1"/>
</dbReference>
<reference evidence="7 8" key="1">
    <citation type="submission" date="2018-11" db="EMBL/GenBank/DDBJ databases">
        <title>Genome assembly of Steccherinum ochraceum LE-BIN_3174, the white-rot fungus of the Steccherinaceae family (The Residual Polyporoid clade, Polyporales, Basidiomycota).</title>
        <authorList>
            <person name="Fedorova T.V."/>
            <person name="Glazunova O.A."/>
            <person name="Landesman E.O."/>
            <person name="Moiseenko K.V."/>
            <person name="Psurtseva N.V."/>
            <person name="Savinova O.S."/>
            <person name="Shakhova N.V."/>
            <person name="Tyazhelova T.V."/>
            <person name="Vasina D.V."/>
        </authorList>
    </citation>
    <scope>NUCLEOTIDE SEQUENCE [LARGE SCALE GENOMIC DNA]</scope>
    <source>
        <strain evidence="7 8">LE-BIN_3174</strain>
    </source>
</reference>
<dbReference type="InterPro" id="IPR011323">
    <property type="entry name" value="Mss4/transl-control_tumour"/>
</dbReference>
<dbReference type="InterPro" id="IPR011057">
    <property type="entry name" value="Mss4-like_sf"/>
</dbReference>
<evidence type="ECO:0000256" key="3">
    <source>
        <dbReference type="ARBA" id="ARBA00022679"/>
    </source>
</evidence>
<evidence type="ECO:0000256" key="4">
    <source>
        <dbReference type="ARBA" id="ARBA00022927"/>
    </source>
</evidence>
<dbReference type="InterPro" id="IPR007515">
    <property type="entry name" value="Mss4"/>
</dbReference>
<dbReference type="GO" id="GO:0007264">
    <property type="term" value="P:small GTPase-mediated signal transduction"/>
    <property type="evidence" value="ECO:0007669"/>
    <property type="project" value="InterPro"/>
</dbReference>
<keyword evidence="4" id="KW-0653">Protein transport</keyword>
<dbReference type="CDD" id="cd04301">
    <property type="entry name" value="NAT_SF"/>
    <property type="match status" value="1"/>
</dbReference>
<evidence type="ECO:0000313" key="7">
    <source>
        <dbReference type="EMBL" id="TCD65556.1"/>
    </source>
</evidence>
<dbReference type="OrthoDB" id="30840at2759"/>
<keyword evidence="2" id="KW-0344">Guanine-nucleotide releasing factor</keyword>
<accession>A0A4R0REJ9</accession>
<dbReference type="Pfam" id="PF04421">
    <property type="entry name" value="Mss4"/>
    <property type="match status" value="1"/>
</dbReference>
<dbReference type="PROSITE" id="PS51796">
    <property type="entry name" value="MSS4"/>
    <property type="match status" value="1"/>
</dbReference>
<sequence>MSPEAMADVFDLSLPHPPSQMSSSVVYDLVKADEIPAAHAIELAGFPADEAASLEAFQYRQSHAPDLFLGAYSTTPDGPRVLIGYVCSTSSSAETLTHESMSVHEPGSSTVCIHSICVASEYKRQGIALGLLKEYASRLERASREGGPYKRILLISHEELKGLYSKSGFEEVGKSAVVHGSRPWFEMRKSLTPAAPSAITPQQLPPGIWDALQGLSSSKRKRPTGQLRTEFSNGVQDVAEDSLNKHDLLCPREGCGSIIIKSKTASLVEANTQLEPEGRQNPLLAPLPAPPASSHWWKITNPDVANAFENIGFSKPVFTGTPEKAIDPTGKGELFKFLLCADCDIAPLGWQQAGSNDYWLSASRVRYRE</sequence>
<dbReference type="GO" id="GO:0004059">
    <property type="term" value="F:aralkylamine N-acetyltransferase activity"/>
    <property type="evidence" value="ECO:0007669"/>
    <property type="project" value="TreeGrafter"/>
</dbReference>
<dbReference type="GO" id="GO:0015031">
    <property type="term" value="P:protein transport"/>
    <property type="evidence" value="ECO:0007669"/>
    <property type="project" value="UniProtKB-KW"/>
</dbReference>
<comment type="caution">
    <text evidence="7">The sequence shown here is derived from an EMBL/GenBank/DDBJ whole genome shotgun (WGS) entry which is preliminary data.</text>
</comment>
<dbReference type="Gene3D" id="2.170.150.10">
    <property type="entry name" value="Metal Binding Protein, Guanine Nucleotide Exchange Factor, Chain A"/>
    <property type="match status" value="1"/>
</dbReference>
<dbReference type="STRING" id="92696.A0A4R0REJ9"/>
<dbReference type="PANTHER" id="PTHR10908:SF0">
    <property type="entry name" value="SEROTONIN N-ACETYLTRANSFERASE"/>
    <property type="match status" value="1"/>
</dbReference>
<protein>
    <recommendedName>
        <fullName evidence="6">N-acetyltransferase domain-containing protein</fullName>
    </recommendedName>
</protein>
<dbReference type="PANTHER" id="PTHR10908">
    <property type="entry name" value="SEROTONIN N-ACETYLTRANSFERASE"/>
    <property type="match status" value="1"/>
</dbReference>
<dbReference type="Proteomes" id="UP000292702">
    <property type="component" value="Unassembled WGS sequence"/>
</dbReference>
<evidence type="ECO:0000259" key="6">
    <source>
        <dbReference type="PROSITE" id="PS51186"/>
    </source>
</evidence>
<dbReference type="GO" id="GO:0005085">
    <property type="term" value="F:guanyl-nucleotide exchange factor activity"/>
    <property type="evidence" value="ECO:0007669"/>
    <property type="project" value="UniProtKB-KW"/>
</dbReference>
<organism evidence="7 8">
    <name type="scientific">Steccherinum ochraceum</name>
    <dbReference type="NCBI Taxonomy" id="92696"/>
    <lineage>
        <taxon>Eukaryota</taxon>
        <taxon>Fungi</taxon>
        <taxon>Dikarya</taxon>
        <taxon>Basidiomycota</taxon>
        <taxon>Agaricomycotina</taxon>
        <taxon>Agaricomycetes</taxon>
        <taxon>Polyporales</taxon>
        <taxon>Steccherinaceae</taxon>
        <taxon>Steccherinum</taxon>
    </lineage>
</organism>
<evidence type="ECO:0000256" key="2">
    <source>
        <dbReference type="ARBA" id="ARBA00022658"/>
    </source>
</evidence>
<gene>
    <name evidence="7" type="ORF">EIP91_002520</name>
</gene>
<evidence type="ECO:0000313" key="8">
    <source>
        <dbReference type="Proteomes" id="UP000292702"/>
    </source>
</evidence>
<dbReference type="AlphaFoldDB" id="A0A4R0REJ9"/>
<dbReference type="PROSITE" id="PS51186">
    <property type="entry name" value="GNAT"/>
    <property type="match status" value="1"/>
</dbReference>
<dbReference type="SUPFAM" id="SSF51316">
    <property type="entry name" value="Mss4-like"/>
    <property type="match status" value="1"/>
</dbReference>
<evidence type="ECO:0000256" key="1">
    <source>
        <dbReference type="ARBA" id="ARBA00022448"/>
    </source>
</evidence>
<proteinExistence type="predicted"/>
<evidence type="ECO:0000256" key="5">
    <source>
        <dbReference type="ARBA" id="ARBA00023315"/>
    </source>
</evidence>
<keyword evidence="8" id="KW-1185">Reference proteome</keyword>
<keyword evidence="3" id="KW-0808">Transferase</keyword>
<dbReference type="Gene3D" id="3.40.630.30">
    <property type="match status" value="1"/>
</dbReference>
<keyword evidence="5" id="KW-0012">Acyltransferase</keyword>
<name>A0A4R0REJ9_9APHY</name>
<dbReference type="Pfam" id="PF13673">
    <property type="entry name" value="Acetyltransf_10"/>
    <property type="match status" value="1"/>
</dbReference>
<keyword evidence="1" id="KW-0813">Transport</keyword>
<dbReference type="EMBL" id="RWJN01000175">
    <property type="protein sequence ID" value="TCD65556.1"/>
    <property type="molecule type" value="Genomic_DNA"/>
</dbReference>
<dbReference type="InterPro" id="IPR051635">
    <property type="entry name" value="SNAT-like"/>
</dbReference>
<dbReference type="GO" id="GO:0005737">
    <property type="term" value="C:cytoplasm"/>
    <property type="evidence" value="ECO:0007669"/>
    <property type="project" value="TreeGrafter"/>
</dbReference>
<feature type="domain" description="N-acetyltransferase" evidence="6">
    <location>
        <begin position="25"/>
        <end position="192"/>
    </location>
</feature>
<dbReference type="InterPro" id="IPR000182">
    <property type="entry name" value="GNAT_dom"/>
</dbReference>
<dbReference type="InterPro" id="IPR016181">
    <property type="entry name" value="Acyl_CoA_acyltransferase"/>
</dbReference>